<dbReference type="AlphaFoldDB" id="A0A7V5NY17"/>
<protein>
    <submittedName>
        <fullName evidence="1">Uncharacterized protein</fullName>
    </submittedName>
</protein>
<organism evidence="1">
    <name type="scientific">Thermodesulfatator atlanticus</name>
    <dbReference type="NCBI Taxonomy" id="501497"/>
    <lineage>
        <taxon>Bacteria</taxon>
        <taxon>Pseudomonadati</taxon>
        <taxon>Thermodesulfobacteriota</taxon>
        <taxon>Thermodesulfobacteria</taxon>
        <taxon>Thermodesulfobacteriales</taxon>
        <taxon>Thermodesulfatatoraceae</taxon>
        <taxon>Thermodesulfatator</taxon>
    </lineage>
</organism>
<dbReference type="PANTHER" id="PTHR38133:SF1">
    <property type="entry name" value="SLR1429 PROTEIN"/>
    <property type="match status" value="1"/>
</dbReference>
<sequence length="61" mass="7041">MPRKRKSFAQTWWGEKWLEVLDELGSYWPNRLPRGRRYARSGAVVSLNLLPAQIAAKVQGT</sequence>
<accession>A0A7V5NY17</accession>
<dbReference type="Proteomes" id="UP000886101">
    <property type="component" value="Unassembled WGS sequence"/>
</dbReference>
<gene>
    <name evidence="1" type="ORF">ENJ96_00210</name>
</gene>
<reference evidence="1" key="1">
    <citation type="journal article" date="2020" name="mSystems">
        <title>Genome- and Community-Level Interaction Insights into Carbon Utilization and Element Cycling Functions of Hydrothermarchaeota in Hydrothermal Sediment.</title>
        <authorList>
            <person name="Zhou Z."/>
            <person name="Liu Y."/>
            <person name="Xu W."/>
            <person name="Pan J."/>
            <person name="Luo Z.H."/>
            <person name="Li M."/>
        </authorList>
    </citation>
    <scope>NUCLEOTIDE SEQUENCE [LARGE SCALE GENOMIC DNA]</scope>
    <source>
        <strain evidence="1">HyVt-533</strain>
    </source>
</reference>
<feature type="non-terminal residue" evidence="1">
    <location>
        <position position="61"/>
    </location>
</feature>
<proteinExistence type="predicted"/>
<dbReference type="PANTHER" id="PTHR38133">
    <property type="entry name" value="SLR1429 PROTEIN"/>
    <property type="match status" value="1"/>
</dbReference>
<dbReference type="EMBL" id="DROK01000007">
    <property type="protein sequence ID" value="HHI96260.1"/>
    <property type="molecule type" value="Genomic_DNA"/>
</dbReference>
<comment type="caution">
    <text evidence="1">The sequence shown here is derived from an EMBL/GenBank/DDBJ whole genome shotgun (WGS) entry which is preliminary data.</text>
</comment>
<name>A0A7V5NY17_9BACT</name>
<evidence type="ECO:0000313" key="1">
    <source>
        <dbReference type="EMBL" id="HHI96260.1"/>
    </source>
</evidence>